<dbReference type="AlphaFoldDB" id="A8RUC6"/>
<dbReference type="HOGENOM" id="CLU_1465786_0_0_9"/>
<dbReference type="EMBL" id="ABCC02000033">
    <property type="protein sequence ID" value="EDP15802.1"/>
    <property type="molecule type" value="Genomic_DNA"/>
</dbReference>
<proteinExistence type="predicted"/>
<reference evidence="1 2" key="2">
    <citation type="submission" date="2007-09" db="EMBL/GenBank/DDBJ databases">
        <title>Draft genome sequence of Clostridium bolteae (ATCC BAA-613).</title>
        <authorList>
            <person name="Sudarsanam P."/>
            <person name="Ley R."/>
            <person name="Guruge J."/>
            <person name="Turnbaugh P.J."/>
            <person name="Mahowald M."/>
            <person name="Liep D."/>
            <person name="Gordon J."/>
        </authorList>
    </citation>
    <scope>NUCLEOTIDE SEQUENCE [LARGE SCALE GENOMIC DNA]</scope>
    <source>
        <strain evidence="2">ATCC BAA-613 / DSM 15670 / CCUG 46953 / JCM 12243 / WAL 16351</strain>
    </source>
</reference>
<reference evidence="1 2" key="1">
    <citation type="submission" date="2007-08" db="EMBL/GenBank/DDBJ databases">
        <authorList>
            <person name="Fulton L."/>
            <person name="Clifton S."/>
            <person name="Fulton B."/>
            <person name="Xu J."/>
            <person name="Minx P."/>
            <person name="Pepin K.H."/>
            <person name="Johnson M."/>
            <person name="Thiruvilangam P."/>
            <person name="Bhonagiri V."/>
            <person name="Nash W.E."/>
            <person name="Mardis E.R."/>
            <person name="Wilson R.K."/>
        </authorList>
    </citation>
    <scope>NUCLEOTIDE SEQUENCE [LARGE SCALE GENOMIC DNA]</scope>
    <source>
        <strain evidence="2">ATCC BAA-613 / DSM 15670 / CCUG 46953 / JCM 12243 / WAL 16351</strain>
    </source>
</reference>
<dbReference type="Proteomes" id="UP000005396">
    <property type="component" value="Unassembled WGS sequence"/>
</dbReference>
<accession>A8RUC6</accession>
<evidence type="ECO:0000313" key="2">
    <source>
        <dbReference type="Proteomes" id="UP000005396"/>
    </source>
</evidence>
<protein>
    <submittedName>
        <fullName evidence="1">Uncharacterized protein</fullName>
    </submittedName>
</protein>
<sequence length="184" mass="20985">MYGSAAQKEYRVLWVIIRAAVVDGTNDGTGRREKKLVQFFLIRLKIIYDWLGFLAFLNVDIGGAGGADDTQCLYFRVHENIGFDICFQRLRDAPVFCGIRRYLGQFQYIIHAGNIGGYLEQDTFVIRQHVIDAVLGQLQVICQEGVVFSKQHFGSLFIVKKLNADDREKGHKEQENGNLVSYFI</sequence>
<gene>
    <name evidence="1" type="ORF">CLOBOL_03973</name>
</gene>
<dbReference type="PaxDb" id="411902-CLOBOL_03973"/>
<name>A8RUC6_ENTBW</name>
<comment type="caution">
    <text evidence="1">The sequence shown here is derived from an EMBL/GenBank/DDBJ whole genome shotgun (WGS) entry which is preliminary data.</text>
</comment>
<organism evidence="1 2">
    <name type="scientific">Enterocloster bolteae (strain ATCC BAA-613 / DSM 15670 / CCUG 46953 / JCM 12243 / WAL 16351)</name>
    <name type="common">Clostridium bolteae</name>
    <dbReference type="NCBI Taxonomy" id="411902"/>
    <lineage>
        <taxon>Bacteria</taxon>
        <taxon>Bacillati</taxon>
        <taxon>Bacillota</taxon>
        <taxon>Clostridia</taxon>
        <taxon>Lachnospirales</taxon>
        <taxon>Lachnospiraceae</taxon>
        <taxon>Enterocloster</taxon>
    </lineage>
</organism>
<evidence type="ECO:0000313" key="1">
    <source>
        <dbReference type="EMBL" id="EDP15802.1"/>
    </source>
</evidence>